<accession>A0ABT7C882</accession>
<keyword evidence="1" id="KW-0812">Transmembrane</keyword>
<keyword evidence="1" id="KW-1133">Transmembrane helix</keyword>
<evidence type="ECO:0000313" key="2">
    <source>
        <dbReference type="EMBL" id="MDJ1370964.1"/>
    </source>
</evidence>
<evidence type="ECO:0000256" key="1">
    <source>
        <dbReference type="SAM" id="Phobius"/>
    </source>
</evidence>
<protein>
    <submittedName>
        <fullName evidence="2">Acyl-CoA dehydrogenase</fullName>
    </submittedName>
</protein>
<sequence>MATEPVRSRKAAKIGAITAGAIVVGIAGTFTLASWNDSEWVSGFTDNIPGIGTSEFEVQQNADPGIAAGAWTDRESETDPNPLTFAVNPLALTPGDTIYAPVSLRTTAESIAGTVTLQPAGQSTTAVTDAALWEALELTVYTAEGTDRPACDATGLTGATWGAPIVATSTLATTAVAGASQQLLEQGTSTQHYCFVMSLPDTEANRTNDALHGTTVAPIWEFAAVSE</sequence>
<keyword evidence="3" id="KW-1185">Reference proteome</keyword>
<keyword evidence="1" id="KW-0472">Membrane</keyword>
<feature type="transmembrane region" description="Helical" evidence="1">
    <location>
        <begin position="12"/>
        <end position="35"/>
    </location>
</feature>
<name>A0ABT7C882_9MICO</name>
<gene>
    <name evidence="2" type="ORF">C7K25_06225</name>
</gene>
<reference evidence="2" key="1">
    <citation type="submission" date="2018-03" db="EMBL/GenBank/DDBJ databases">
        <authorList>
            <person name="Nunes O.C."/>
            <person name="Lopes A.R."/>
            <person name="Froufe H."/>
            <person name="Munoz-Merida A."/>
            <person name="Barroso C."/>
            <person name="Egas C."/>
        </authorList>
    </citation>
    <scope>NUCLEOTIDE SEQUENCE</scope>
    <source>
        <strain evidence="2">ON4</strain>
    </source>
</reference>
<dbReference type="Proteomes" id="UP001170379">
    <property type="component" value="Unassembled WGS sequence"/>
</dbReference>
<reference evidence="2" key="2">
    <citation type="journal article" date="2022" name="Sci. Rep.">
        <title>In silico prediction of the enzymes involved in the degradation of the herbicide molinate by Gulosibacter molinativorax ON4T.</title>
        <authorList>
            <person name="Lopes A.R."/>
            <person name="Bunin E."/>
            <person name="Viana A.T."/>
            <person name="Froufe H."/>
            <person name="Munoz-Merida A."/>
            <person name="Pinho D."/>
            <person name="Figueiredo J."/>
            <person name="Barroso C."/>
            <person name="Vaz-Moreira I."/>
            <person name="Bellanger X."/>
            <person name="Egas C."/>
            <person name="Nunes O.C."/>
        </authorList>
    </citation>
    <scope>NUCLEOTIDE SEQUENCE</scope>
    <source>
        <strain evidence="2">ON4</strain>
    </source>
</reference>
<organism evidence="2 3">
    <name type="scientific">Gulosibacter molinativorax</name>
    <dbReference type="NCBI Taxonomy" id="256821"/>
    <lineage>
        <taxon>Bacteria</taxon>
        <taxon>Bacillati</taxon>
        <taxon>Actinomycetota</taxon>
        <taxon>Actinomycetes</taxon>
        <taxon>Micrococcales</taxon>
        <taxon>Microbacteriaceae</taxon>
        <taxon>Gulosibacter</taxon>
    </lineage>
</organism>
<evidence type="ECO:0000313" key="3">
    <source>
        <dbReference type="Proteomes" id="UP001170379"/>
    </source>
</evidence>
<proteinExistence type="predicted"/>
<dbReference type="RefSeq" id="WP_051266485.1">
    <property type="nucleotide sequence ID" value="NZ_CP028426.1"/>
</dbReference>
<comment type="caution">
    <text evidence="2">The sequence shown here is derived from an EMBL/GenBank/DDBJ whole genome shotgun (WGS) entry which is preliminary data.</text>
</comment>
<dbReference type="EMBL" id="PXVD01000008">
    <property type="protein sequence ID" value="MDJ1370964.1"/>
    <property type="molecule type" value="Genomic_DNA"/>
</dbReference>